<name>A0AAV4BFA0_9GAST</name>
<dbReference type="AlphaFoldDB" id="A0AAV4BFA0"/>
<keyword evidence="1" id="KW-0732">Signal</keyword>
<evidence type="ECO:0008006" key="4">
    <source>
        <dbReference type="Google" id="ProtNLM"/>
    </source>
</evidence>
<proteinExistence type="predicted"/>
<evidence type="ECO:0000256" key="1">
    <source>
        <dbReference type="SAM" id="SignalP"/>
    </source>
</evidence>
<sequence length="140" mass="15206">MEITMSRVSLSLAVLIAIVCCADAMRHKRSEKNYIAFPRMGRSGYLAFPRMGRGGAKADGEAGCCGIGLKDEFVVGHDGKEELRTLCGGRSECCEGLREIVDEKPDGVYYSMCVPDIPVSGQANSRSSQVLNKLKTLLKK</sequence>
<feature type="signal peptide" evidence="1">
    <location>
        <begin position="1"/>
        <end position="24"/>
    </location>
</feature>
<keyword evidence="3" id="KW-1185">Reference proteome</keyword>
<reference evidence="2 3" key="1">
    <citation type="journal article" date="2021" name="Elife">
        <title>Chloroplast acquisition without the gene transfer in kleptoplastic sea slugs, Plakobranchus ocellatus.</title>
        <authorList>
            <person name="Maeda T."/>
            <person name="Takahashi S."/>
            <person name="Yoshida T."/>
            <person name="Shimamura S."/>
            <person name="Takaki Y."/>
            <person name="Nagai Y."/>
            <person name="Toyoda A."/>
            <person name="Suzuki Y."/>
            <person name="Arimoto A."/>
            <person name="Ishii H."/>
            <person name="Satoh N."/>
            <person name="Nishiyama T."/>
            <person name="Hasebe M."/>
            <person name="Maruyama T."/>
            <person name="Minagawa J."/>
            <person name="Obokata J."/>
            <person name="Shigenobu S."/>
        </authorList>
    </citation>
    <scope>NUCLEOTIDE SEQUENCE [LARGE SCALE GENOMIC DNA]</scope>
</reference>
<evidence type="ECO:0000313" key="3">
    <source>
        <dbReference type="Proteomes" id="UP000735302"/>
    </source>
</evidence>
<comment type="caution">
    <text evidence="2">The sequence shown here is derived from an EMBL/GenBank/DDBJ whole genome shotgun (WGS) entry which is preliminary data.</text>
</comment>
<protein>
    <recommendedName>
        <fullName evidence="4">Small cardioactive peptide</fullName>
    </recommendedName>
</protein>
<dbReference type="EMBL" id="BLXT01005315">
    <property type="protein sequence ID" value="GFO21986.1"/>
    <property type="molecule type" value="Genomic_DNA"/>
</dbReference>
<organism evidence="2 3">
    <name type="scientific">Plakobranchus ocellatus</name>
    <dbReference type="NCBI Taxonomy" id="259542"/>
    <lineage>
        <taxon>Eukaryota</taxon>
        <taxon>Metazoa</taxon>
        <taxon>Spiralia</taxon>
        <taxon>Lophotrochozoa</taxon>
        <taxon>Mollusca</taxon>
        <taxon>Gastropoda</taxon>
        <taxon>Heterobranchia</taxon>
        <taxon>Euthyneura</taxon>
        <taxon>Panpulmonata</taxon>
        <taxon>Sacoglossa</taxon>
        <taxon>Placobranchoidea</taxon>
        <taxon>Plakobranchidae</taxon>
        <taxon>Plakobranchus</taxon>
    </lineage>
</organism>
<feature type="chain" id="PRO_5043797493" description="Small cardioactive peptide" evidence="1">
    <location>
        <begin position="25"/>
        <end position="140"/>
    </location>
</feature>
<accession>A0AAV4BFA0</accession>
<evidence type="ECO:0000313" key="2">
    <source>
        <dbReference type="EMBL" id="GFO21986.1"/>
    </source>
</evidence>
<gene>
    <name evidence="2" type="ORF">PoB_004849100</name>
</gene>
<dbReference type="Proteomes" id="UP000735302">
    <property type="component" value="Unassembled WGS sequence"/>
</dbReference>